<dbReference type="EMBL" id="ML210490">
    <property type="protein sequence ID" value="TFK17574.1"/>
    <property type="molecule type" value="Genomic_DNA"/>
</dbReference>
<dbReference type="OrthoDB" id="2692435at2759"/>
<organism evidence="1 2">
    <name type="scientific">Coprinopsis marcescibilis</name>
    <name type="common">Agaric fungus</name>
    <name type="synonym">Psathyrella marcescibilis</name>
    <dbReference type="NCBI Taxonomy" id="230819"/>
    <lineage>
        <taxon>Eukaryota</taxon>
        <taxon>Fungi</taxon>
        <taxon>Dikarya</taxon>
        <taxon>Basidiomycota</taxon>
        <taxon>Agaricomycotina</taxon>
        <taxon>Agaricomycetes</taxon>
        <taxon>Agaricomycetidae</taxon>
        <taxon>Agaricales</taxon>
        <taxon>Agaricineae</taxon>
        <taxon>Psathyrellaceae</taxon>
        <taxon>Coprinopsis</taxon>
    </lineage>
</organism>
<name>A0A5C3KCB8_COPMA</name>
<dbReference type="Pfam" id="PF14223">
    <property type="entry name" value="Retrotran_gag_2"/>
    <property type="match status" value="1"/>
</dbReference>
<dbReference type="STRING" id="230819.A0A5C3KCB8"/>
<reference evidence="1 2" key="1">
    <citation type="journal article" date="2019" name="Nat. Ecol. Evol.">
        <title>Megaphylogeny resolves global patterns of mushroom evolution.</title>
        <authorList>
            <person name="Varga T."/>
            <person name="Krizsan K."/>
            <person name="Foldi C."/>
            <person name="Dima B."/>
            <person name="Sanchez-Garcia M."/>
            <person name="Sanchez-Ramirez S."/>
            <person name="Szollosi G.J."/>
            <person name="Szarkandi J.G."/>
            <person name="Papp V."/>
            <person name="Albert L."/>
            <person name="Andreopoulos W."/>
            <person name="Angelini C."/>
            <person name="Antonin V."/>
            <person name="Barry K.W."/>
            <person name="Bougher N.L."/>
            <person name="Buchanan P."/>
            <person name="Buyck B."/>
            <person name="Bense V."/>
            <person name="Catcheside P."/>
            <person name="Chovatia M."/>
            <person name="Cooper J."/>
            <person name="Damon W."/>
            <person name="Desjardin D."/>
            <person name="Finy P."/>
            <person name="Geml J."/>
            <person name="Haridas S."/>
            <person name="Hughes K."/>
            <person name="Justo A."/>
            <person name="Karasinski D."/>
            <person name="Kautmanova I."/>
            <person name="Kiss B."/>
            <person name="Kocsube S."/>
            <person name="Kotiranta H."/>
            <person name="LaButti K.M."/>
            <person name="Lechner B.E."/>
            <person name="Liimatainen K."/>
            <person name="Lipzen A."/>
            <person name="Lukacs Z."/>
            <person name="Mihaltcheva S."/>
            <person name="Morgado L.N."/>
            <person name="Niskanen T."/>
            <person name="Noordeloos M.E."/>
            <person name="Ohm R.A."/>
            <person name="Ortiz-Santana B."/>
            <person name="Ovrebo C."/>
            <person name="Racz N."/>
            <person name="Riley R."/>
            <person name="Savchenko A."/>
            <person name="Shiryaev A."/>
            <person name="Soop K."/>
            <person name="Spirin V."/>
            <person name="Szebenyi C."/>
            <person name="Tomsovsky M."/>
            <person name="Tulloss R.E."/>
            <person name="Uehling J."/>
            <person name="Grigoriev I.V."/>
            <person name="Vagvolgyi C."/>
            <person name="Papp T."/>
            <person name="Martin F.M."/>
            <person name="Miettinen O."/>
            <person name="Hibbett D.S."/>
            <person name="Nagy L.G."/>
        </authorList>
    </citation>
    <scope>NUCLEOTIDE SEQUENCE [LARGE SCALE GENOMIC DNA]</scope>
    <source>
        <strain evidence="1 2">CBS 121175</strain>
    </source>
</reference>
<accession>A0A5C3KCB8</accession>
<dbReference type="Proteomes" id="UP000307440">
    <property type="component" value="Unassembled WGS sequence"/>
</dbReference>
<evidence type="ECO:0000313" key="2">
    <source>
        <dbReference type="Proteomes" id="UP000307440"/>
    </source>
</evidence>
<proteinExistence type="predicted"/>
<gene>
    <name evidence="1" type="ORF">FA15DRAFT_710671</name>
</gene>
<sequence length="180" mass="20887">MGSDSADTTIKVTKFLHLKEDGSNWLTYRDQTMHYFDEKGLYRHVRGSVKMPEELIIHEGRFYNPSDINYILPLSDSEINERENAVFAFHKLEGAGNAILDATLPPSIYRQIRPLKSLAKKWSKLCQIFEHHGDAVQEDLYTRIQNCKYKGGSMHAHLSYMSELRDQLIQNDYEITDANF</sequence>
<keyword evidence="2" id="KW-1185">Reference proteome</keyword>
<feature type="non-terminal residue" evidence="1">
    <location>
        <position position="180"/>
    </location>
</feature>
<dbReference type="AlphaFoldDB" id="A0A5C3KCB8"/>
<protein>
    <submittedName>
        <fullName evidence="1">Uncharacterized protein</fullName>
    </submittedName>
</protein>
<evidence type="ECO:0000313" key="1">
    <source>
        <dbReference type="EMBL" id="TFK17574.1"/>
    </source>
</evidence>